<feature type="non-terminal residue" evidence="2">
    <location>
        <position position="62"/>
    </location>
</feature>
<name>A0A6J4HUZ7_9CHLR</name>
<reference evidence="2" key="1">
    <citation type="submission" date="2020-02" db="EMBL/GenBank/DDBJ databases">
        <authorList>
            <person name="Meier V. D."/>
        </authorList>
    </citation>
    <scope>NUCLEOTIDE SEQUENCE</scope>
    <source>
        <strain evidence="2">AVDCRST_MAG77</strain>
    </source>
</reference>
<gene>
    <name evidence="2" type="ORF">AVDCRST_MAG77-1095</name>
</gene>
<dbReference type="AlphaFoldDB" id="A0A6J4HUZ7"/>
<dbReference type="EMBL" id="CADCTC010000071">
    <property type="protein sequence ID" value="CAA9232717.1"/>
    <property type="molecule type" value="Genomic_DNA"/>
</dbReference>
<feature type="non-terminal residue" evidence="2">
    <location>
        <position position="1"/>
    </location>
</feature>
<sequence length="62" mass="6627">WPHAQRNQHPYPPGRTSRVQSQVEAPPARSPVPGRHSPHRAATSAGCPALRVATSHCWAGGT</sequence>
<feature type="region of interest" description="Disordered" evidence="1">
    <location>
        <begin position="1"/>
        <end position="46"/>
    </location>
</feature>
<protein>
    <submittedName>
        <fullName evidence="2">Uncharacterized protein</fullName>
    </submittedName>
</protein>
<evidence type="ECO:0000256" key="1">
    <source>
        <dbReference type="SAM" id="MobiDB-lite"/>
    </source>
</evidence>
<proteinExistence type="predicted"/>
<organism evidence="2">
    <name type="scientific">uncultured Chloroflexota bacterium</name>
    <dbReference type="NCBI Taxonomy" id="166587"/>
    <lineage>
        <taxon>Bacteria</taxon>
        <taxon>Bacillati</taxon>
        <taxon>Chloroflexota</taxon>
        <taxon>environmental samples</taxon>
    </lineage>
</organism>
<accession>A0A6J4HUZ7</accession>
<evidence type="ECO:0000313" key="2">
    <source>
        <dbReference type="EMBL" id="CAA9232717.1"/>
    </source>
</evidence>